<proteinExistence type="predicted"/>
<feature type="domain" description="Neprosin activation peptide" evidence="1">
    <location>
        <begin position="1"/>
        <end position="64"/>
    </location>
</feature>
<evidence type="ECO:0000313" key="2">
    <source>
        <dbReference type="EMBL" id="KAF5952684.1"/>
    </source>
</evidence>
<keyword evidence="3" id="KW-1185">Reference proteome</keyword>
<dbReference type="EMBL" id="JACBKZ010000004">
    <property type="protein sequence ID" value="KAF5952684.1"/>
    <property type="molecule type" value="Genomic_DNA"/>
</dbReference>
<dbReference type="Proteomes" id="UP000593564">
    <property type="component" value="Unassembled WGS sequence"/>
</dbReference>
<reference evidence="3" key="1">
    <citation type="journal article" date="2020" name="Nat. Commun.">
        <title>Genome assembly of wild tea tree DASZ reveals pedigree and selection history of tea varieties.</title>
        <authorList>
            <person name="Zhang W."/>
            <person name="Zhang Y."/>
            <person name="Qiu H."/>
            <person name="Guo Y."/>
            <person name="Wan H."/>
            <person name="Zhang X."/>
            <person name="Scossa F."/>
            <person name="Alseekh S."/>
            <person name="Zhang Q."/>
            <person name="Wang P."/>
            <person name="Xu L."/>
            <person name="Schmidt M.H."/>
            <person name="Jia X."/>
            <person name="Li D."/>
            <person name="Zhu A."/>
            <person name="Guo F."/>
            <person name="Chen W."/>
            <person name="Ni D."/>
            <person name="Usadel B."/>
            <person name="Fernie A.R."/>
            <person name="Wen W."/>
        </authorList>
    </citation>
    <scope>NUCLEOTIDE SEQUENCE [LARGE SCALE GENOMIC DNA]</scope>
    <source>
        <strain evidence="3">cv. G240</strain>
    </source>
</reference>
<sequence>MRPSYYPKRLFEENNVSIPNSNEGIVKPFTQLWYLNGDCPEATIPIRTKMADVLRASSIKGFGK</sequence>
<dbReference type="AlphaFoldDB" id="A0A7J7HL10"/>
<evidence type="ECO:0000259" key="1">
    <source>
        <dbReference type="Pfam" id="PF14365"/>
    </source>
</evidence>
<gene>
    <name evidence="2" type="ORF">HYC85_010628</name>
</gene>
<dbReference type="Pfam" id="PF14365">
    <property type="entry name" value="Neprosin_AP"/>
    <property type="match status" value="1"/>
</dbReference>
<accession>A0A7J7HL10</accession>
<comment type="caution">
    <text evidence="2">The sequence shown here is derived from an EMBL/GenBank/DDBJ whole genome shotgun (WGS) entry which is preliminary data.</text>
</comment>
<evidence type="ECO:0000313" key="3">
    <source>
        <dbReference type="Proteomes" id="UP000593564"/>
    </source>
</evidence>
<name>A0A7J7HL10_CAMSI</name>
<protein>
    <recommendedName>
        <fullName evidence="1">Neprosin activation peptide domain-containing protein</fullName>
    </recommendedName>
</protein>
<dbReference type="InterPro" id="IPR025521">
    <property type="entry name" value="Neprosin_propep"/>
</dbReference>
<organism evidence="2 3">
    <name type="scientific">Camellia sinensis</name>
    <name type="common">Tea plant</name>
    <name type="synonym">Thea sinensis</name>
    <dbReference type="NCBI Taxonomy" id="4442"/>
    <lineage>
        <taxon>Eukaryota</taxon>
        <taxon>Viridiplantae</taxon>
        <taxon>Streptophyta</taxon>
        <taxon>Embryophyta</taxon>
        <taxon>Tracheophyta</taxon>
        <taxon>Spermatophyta</taxon>
        <taxon>Magnoliopsida</taxon>
        <taxon>eudicotyledons</taxon>
        <taxon>Gunneridae</taxon>
        <taxon>Pentapetalae</taxon>
        <taxon>asterids</taxon>
        <taxon>Ericales</taxon>
        <taxon>Theaceae</taxon>
        <taxon>Camellia</taxon>
    </lineage>
</organism>
<reference evidence="2 3" key="2">
    <citation type="submission" date="2020-07" db="EMBL/GenBank/DDBJ databases">
        <title>Genome assembly of wild tea tree DASZ reveals pedigree and selection history of tea varieties.</title>
        <authorList>
            <person name="Zhang W."/>
        </authorList>
    </citation>
    <scope>NUCLEOTIDE SEQUENCE [LARGE SCALE GENOMIC DNA]</scope>
    <source>
        <strain evidence="3">cv. G240</strain>
        <tissue evidence="2">Leaf</tissue>
    </source>
</reference>